<reference evidence="11" key="2">
    <citation type="submission" date="2012-11" db="EMBL/GenBank/DDBJ databases">
        <authorList>
            <person name="Kuo A."/>
            <person name="Curtis B.A."/>
            <person name="Tanifuji G."/>
            <person name="Burki F."/>
            <person name="Gruber A."/>
            <person name="Irimia M."/>
            <person name="Maruyama S."/>
            <person name="Arias M.C."/>
            <person name="Ball S.G."/>
            <person name="Gile G.H."/>
            <person name="Hirakawa Y."/>
            <person name="Hopkins J.F."/>
            <person name="Rensing S.A."/>
            <person name="Schmutz J."/>
            <person name="Symeonidi A."/>
            <person name="Elias M."/>
            <person name="Eveleigh R.J."/>
            <person name="Herman E.K."/>
            <person name="Klute M.J."/>
            <person name="Nakayama T."/>
            <person name="Obornik M."/>
            <person name="Reyes-Prieto A."/>
            <person name="Armbrust E.V."/>
            <person name="Aves S.J."/>
            <person name="Beiko R.G."/>
            <person name="Coutinho P."/>
            <person name="Dacks J.B."/>
            <person name="Durnford D.G."/>
            <person name="Fast N.M."/>
            <person name="Green B.R."/>
            <person name="Grisdale C."/>
            <person name="Hempe F."/>
            <person name="Henrissat B."/>
            <person name="Hoppner M.P."/>
            <person name="Ishida K.-I."/>
            <person name="Kim E."/>
            <person name="Koreny L."/>
            <person name="Kroth P.G."/>
            <person name="Liu Y."/>
            <person name="Malik S.-B."/>
            <person name="Maier U.G."/>
            <person name="McRose D."/>
            <person name="Mock T."/>
            <person name="Neilson J.A."/>
            <person name="Onodera N.T."/>
            <person name="Poole A.M."/>
            <person name="Pritham E.J."/>
            <person name="Richards T.A."/>
            <person name="Rocap G."/>
            <person name="Roy S.W."/>
            <person name="Sarai C."/>
            <person name="Schaack S."/>
            <person name="Shirato S."/>
            <person name="Slamovits C.H."/>
            <person name="Spencer D.F."/>
            <person name="Suzuki S."/>
            <person name="Worden A.Z."/>
            <person name="Zauner S."/>
            <person name="Barry K."/>
            <person name="Bell C."/>
            <person name="Bharti A.K."/>
            <person name="Crow J.A."/>
            <person name="Grimwood J."/>
            <person name="Kramer R."/>
            <person name="Lindquist E."/>
            <person name="Lucas S."/>
            <person name="Salamov A."/>
            <person name="McFadden G.I."/>
            <person name="Lane C.E."/>
            <person name="Keeling P.J."/>
            <person name="Gray M.W."/>
            <person name="Grigoriev I.V."/>
            <person name="Archibald J.M."/>
        </authorList>
    </citation>
    <scope>NUCLEOTIDE SEQUENCE</scope>
    <source>
        <strain evidence="11">CCMP2712</strain>
    </source>
</reference>
<name>L1JDH4_GUITC</name>
<dbReference type="EnsemblProtists" id="EKX46571">
    <property type="protein sequence ID" value="EKX46571"/>
    <property type="gene ID" value="GUITHDRAFT_162992"/>
</dbReference>
<keyword evidence="4 8" id="KW-1133">Transmembrane helix</keyword>
<keyword evidence="2 8" id="KW-0812">Transmembrane</keyword>
<sequence>MSTEYAREDPKGYRETGRGRDMSQRIEVGRLKEFSNGAPNELDGEGIPEWVFAMVWWPVSFMGYMLRLIGRFSKLAFLFSVSAATYYWLYGAIVPPSLSESHPINFLYPLDSKQRKGGVPTNATVDFAFYRQLMVRSGTRGMDWSSSMSPGSSLDIGITLVLPESPANVGVGPFMVKVVVFDKQGNVVGEGSRSMILRHKSSLLQTMSTVFYSIPLVLGFTSEHQAIRGTVVQLISFPKGGLQRATVSISDSRLQVYSASIDISFVLTGFRYYLYHWFVTSMVIGTIVISNLYVSLISWMSRKLFGASWSVEEDFSMSRYPPQYQGDPSANARRRRQRRSNMSKPRSRSEDLKGEALPGGADSPDGPFNSRSDESSDEKEESERFANVSDETDDNDLNNLRQWERAAINNLPKAEDEMEEVNDIQVGAMENFQTLESSTSENTVAPSALRNAALQGVRRRNQSVPGPASARD</sequence>
<feature type="transmembrane region" description="Helical" evidence="8">
    <location>
        <begin position="274"/>
        <end position="294"/>
    </location>
</feature>
<dbReference type="Pfam" id="PF06775">
    <property type="entry name" value="Seipin"/>
    <property type="match status" value="1"/>
</dbReference>
<organism evidence="9">
    <name type="scientific">Guillardia theta (strain CCMP2712)</name>
    <name type="common">Cryptophyte</name>
    <dbReference type="NCBI Taxonomy" id="905079"/>
    <lineage>
        <taxon>Eukaryota</taxon>
        <taxon>Cryptophyceae</taxon>
        <taxon>Pyrenomonadales</taxon>
        <taxon>Geminigeraceae</taxon>
        <taxon>Guillardia</taxon>
    </lineage>
</organism>
<feature type="transmembrane region" description="Helical" evidence="8">
    <location>
        <begin position="50"/>
        <end position="68"/>
    </location>
</feature>
<dbReference type="STRING" id="905079.L1JDH4"/>
<feature type="transmembrane region" description="Helical" evidence="8">
    <location>
        <begin position="75"/>
        <end position="93"/>
    </location>
</feature>
<dbReference type="OrthoDB" id="3990054at2759"/>
<evidence type="ECO:0000256" key="5">
    <source>
        <dbReference type="ARBA" id="ARBA00023098"/>
    </source>
</evidence>
<evidence type="ECO:0008006" key="12">
    <source>
        <dbReference type="Google" id="ProtNLM"/>
    </source>
</evidence>
<reference evidence="10" key="3">
    <citation type="submission" date="2015-06" db="UniProtKB">
        <authorList>
            <consortium name="EnsemblProtists"/>
        </authorList>
    </citation>
    <scope>IDENTIFICATION</scope>
</reference>
<keyword evidence="6 8" id="KW-0472">Membrane</keyword>
<feature type="region of interest" description="Disordered" evidence="7">
    <location>
        <begin position="320"/>
        <end position="399"/>
    </location>
</feature>
<evidence type="ECO:0000256" key="8">
    <source>
        <dbReference type="SAM" id="Phobius"/>
    </source>
</evidence>
<dbReference type="PANTHER" id="PTHR21212:SF0">
    <property type="entry name" value="SEIPIN"/>
    <property type="match status" value="1"/>
</dbReference>
<dbReference type="HOGENOM" id="CLU_579330_0_0_1"/>
<keyword evidence="3" id="KW-0256">Endoplasmic reticulum</keyword>
<feature type="compositionally biased region" description="Basic residues" evidence="7">
    <location>
        <begin position="332"/>
        <end position="341"/>
    </location>
</feature>
<dbReference type="PANTHER" id="PTHR21212">
    <property type="entry name" value="BERNARDINELLI-SEIP CONGENITAL LIPODYSTROPHY 2 HOMOLOG BSCL2 PROTEIN"/>
    <property type="match status" value="1"/>
</dbReference>
<evidence type="ECO:0000256" key="4">
    <source>
        <dbReference type="ARBA" id="ARBA00022989"/>
    </source>
</evidence>
<feature type="region of interest" description="Disordered" evidence="7">
    <location>
        <begin position="436"/>
        <end position="472"/>
    </location>
</feature>
<feature type="region of interest" description="Disordered" evidence="7">
    <location>
        <begin position="1"/>
        <end position="20"/>
    </location>
</feature>
<keyword evidence="5" id="KW-0443">Lipid metabolism</keyword>
<reference evidence="9 11" key="1">
    <citation type="journal article" date="2012" name="Nature">
        <title>Algal genomes reveal evolutionary mosaicism and the fate of nucleomorphs.</title>
        <authorList>
            <consortium name="DOE Joint Genome Institute"/>
            <person name="Curtis B.A."/>
            <person name="Tanifuji G."/>
            <person name="Burki F."/>
            <person name="Gruber A."/>
            <person name="Irimia M."/>
            <person name="Maruyama S."/>
            <person name="Arias M.C."/>
            <person name="Ball S.G."/>
            <person name="Gile G.H."/>
            <person name="Hirakawa Y."/>
            <person name="Hopkins J.F."/>
            <person name="Kuo A."/>
            <person name="Rensing S.A."/>
            <person name="Schmutz J."/>
            <person name="Symeonidi A."/>
            <person name="Elias M."/>
            <person name="Eveleigh R.J."/>
            <person name="Herman E.K."/>
            <person name="Klute M.J."/>
            <person name="Nakayama T."/>
            <person name="Obornik M."/>
            <person name="Reyes-Prieto A."/>
            <person name="Armbrust E.V."/>
            <person name="Aves S.J."/>
            <person name="Beiko R.G."/>
            <person name="Coutinho P."/>
            <person name="Dacks J.B."/>
            <person name="Durnford D.G."/>
            <person name="Fast N.M."/>
            <person name="Green B.R."/>
            <person name="Grisdale C.J."/>
            <person name="Hempel F."/>
            <person name="Henrissat B."/>
            <person name="Hoppner M.P."/>
            <person name="Ishida K."/>
            <person name="Kim E."/>
            <person name="Koreny L."/>
            <person name="Kroth P.G."/>
            <person name="Liu Y."/>
            <person name="Malik S.B."/>
            <person name="Maier U.G."/>
            <person name="McRose D."/>
            <person name="Mock T."/>
            <person name="Neilson J.A."/>
            <person name="Onodera N.T."/>
            <person name="Poole A.M."/>
            <person name="Pritham E.J."/>
            <person name="Richards T.A."/>
            <person name="Rocap G."/>
            <person name="Roy S.W."/>
            <person name="Sarai C."/>
            <person name="Schaack S."/>
            <person name="Shirato S."/>
            <person name="Slamovits C.H."/>
            <person name="Spencer D.F."/>
            <person name="Suzuki S."/>
            <person name="Worden A.Z."/>
            <person name="Zauner S."/>
            <person name="Barry K."/>
            <person name="Bell C."/>
            <person name="Bharti A.K."/>
            <person name="Crow J.A."/>
            <person name="Grimwood J."/>
            <person name="Kramer R."/>
            <person name="Lindquist E."/>
            <person name="Lucas S."/>
            <person name="Salamov A."/>
            <person name="McFadden G.I."/>
            <person name="Lane C.E."/>
            <person name="Keeling P.J."/>
            <person name="Gray M.W."/>
            <person name="Grigoriev I.V."/>
            <person name="Archibald J.M."/>
        </authorList>
    </citation>
    <scope>NUCLEOTIDE SEQUENCE</scope>
    <source>
        <strain evidence="9 11">CCMP2712</strain>
    </source>
</reference>
<dbReference type="GO" id="GO:0006629">
    <property type="term" value="P:lipid metabolic process"/>
    <property type="evidence" value="ECO:0007669"/>
    <property type="project" value="UniProtKB-KW"/>
</dbReference>
<dbReference type="AlphaFoldDB" id="L1JDH4"/>
<dbReference type="PaxDb" id="55529-EKX46571"/>
<gene>
    <name evidence="9" type="ORF">GUITHDRAFT_162992</name>
</gene>
<dbReference type="EMBL" id="JH992994">
    <property type="protein sequence ID" value="EKX46571.1"/>
    <property type="molecule type" value="Genomic_DNA"/>
</dbReference>
<dbReference type="GeneID" id="17303237"/>
<evidence type="ECO:0000256" key="7">
    <source>
        <dbReference type="SAM" id="MobiDB-lite"/>
    </source>
</evidence>
<evidence type="ECO:0000256" key="2">
    <source>
        <dbReference type="ARBA" id="ARBA00022692"/>
    </source>
</evidence>
<keyword evidence="11" id="KW-1185">Reference proteome</keyword>
<dbReference type="RefSeq" id="XP_005833551.1">
    <property type="nucleotide sequence ID" value="XM_005833494.1"/>
</dbReference>
<feature type="compositionally biased region" description="Polar residues" evidence="7">
    <location>
        <begin position="436"/>
        <end position="445"/>
    </location>
</feature>
<dbReference type="Proteomes" id="UP000011087">
    <property type="component" value="Unassembled WGS sequence"/>
</dbReference>
<comment type="subcellular location">
    <subcellularLocation>
        <location evidence="1">Endoplasmic reticulum membrane</location>
        <topology evidence="1">Multi-pass membrane protein</topology>
    </subcellularLocation>
</comment>
<dbReference type="OMA" id="YHTISIE"/>
<evidence type="ECO:0000256" key="1">
    <source>
        <dbReference type="ARBA" id="ARBA00004477"/>
    </source>
</evidence>
<evidence type="ECO:0000313" key="9">
    <source>
        <dbReference type="EMBL" id="EKX46571.1"/>
    </source>
</evidence>
<evidence type="ECO:0000313" key="10">
    <source>
        <dbReference type="EnsemblProtists" id="EKX46571"/>
    </source>
</evidence>
<protein>
    <recommendedName>
        <fullName evidence="12">Seipin</fullName>
    </recommendedName>
</protein>
<dbReference type="eggNOG" id="KOG4200">
    <property type="taxonomic scope" value="Eukaryota"/>
</dbReference>
<proteinExistence type="predicted"/>
<dbReference type="GO" id="GO:0005789">
    <property type="term" value="C:endoplasmic reticulum membrane"/>
    <property type="evidence" value="ECO:0007669"/>
    <property type="project" value="UniProtKB-SubCell"/>
</dbReference>
<dbReference type="InterPro" id="IPR009617">
    <property type="entry name" value="Seipin"/>
</dbReference>
<accession>L1JDH4</accession>
<evidence type="ECO:0000313" key="11">
    <source>
        <dbReference type="Proteomes" id="UP000011087"/>
    </source>
</evidence>
<dbReference type="CDD" id="cd23995">
    <property type="entry name" value="Seipin_BSCL2_like"/>
    <property type="match status" value="1"/>
</dbReference>
<dbReference type="KEGG" id="gtt:GUITHDRAFT_162992"/>
<evidence type="ECO:0000256" key="6">
    <source>
        <dbReference type="ARBA" id="ARBA00023136"/>
    </source>
</evidence>
<evidence type="ECO:0000256" key="3">
    <source>
        <dbReference type="ARBA" id="ARBA00022824"/>
    </source>
</evidence>
<dbReference type="GO" id="GO:0140042">
    <property type="term" value="P:lipid droplet formation"/>
    <property type="evidence" value="ECO:0007669"/>
    <property type="project" value="UniProtKB-ARBA"/>
</dbReference>